<dbReference type="GO" id="GO:0016301">
    <property type="term" value="F:kinase activity"/>
    <property type="evidence" value="ECO:0007669"/>
    <property type="project" value="InterPro"/>
</dbReference>
<feature type="domain" description="Fido" evidence="1">
    <location>
        <begin position="1"/>
        <end position="72"/>
    </location>
</feature>
<evidence type="ECO:0000259" key="1">
    <source>
        <dbReference type="PROSITE" id="PS51459"/>
    </source>
</evidence>
<reference evidence="2 3" key="1">
    <citation type="submission" date="2014-03" db="EMBL/GenBank/DDBJ databases">
        <title>Draft genome sequence of Deinococcus phoenicis 1P10ME.</title>
        <authorList>
            <person name="Stepanov V.G."/>
            <person name="Vaishampayan P."/>
            <person name="Venkateswaran K."/>
            <person name="Fox G.E."/>
        </authorList>
    </citation>
    <scope>NUCLEOTIDE SEQUENCE [LARGE SCALE GENOMIC DNA]</scope>
    <source>
        <strain evidence="2 3">1P10ME</strain>
    </source>
</reference>
<dbReference type="Proteomes" id="UP000020492">
    <property type="component" value="Unassembled WGS sequence"/>
</dbReference>
<dbReference type="InterPro" id="IPR003812">
    <property type="entry name" value="Fido"/>
</dbReference>
<organism evidence="2 3">
    <name type="scientific">Deinococcus phoenicis</name>
    <dbReference type="NCBI Taxonomy" id="1476583"/>
    <lineage>
        <taxon>Bacteria</taxon>
        <taxon>Thermotogati</taxon>
        <taxon>Deinococcota</taxon>
        <taxon>Deinococci</taxon>
        <taxon>Deinococcales</taxon>
        <taxon>Deinococcaceae</taxon>
        <taxon>Deinococcus</taxon>
    </lineage>
</organism>
<evidence type="ECO:0000313" key="3">
    <source>
        <dbReference type="Proteomes" id="UP000020492"/>
    </source>
</evidence>
<dbReference type="NCBIfam" id="TIGR01550">
    <property type="entry name" value="DOC_P1"/>
    <property type="match status" value="1"/>
</dbReference>
<dbReference type="AlphaFoldDB" id="A0A016QT15"/>
<sequence length="88" mass="9957">MTFFWKVAALGYLIIQNHGFSDANKRTALLAMETTLQWNGQYPKWSQETKTLTMKLVGAGHLSLEGLRFALLAACGYNVDQYDDLKEL</sequence>
<dbReference type="InterPro" id="IPR006440">
    <property type="entry name" value="Doc"/>
</dbReference>
<comment type="caution">
    <text evidence="2">The sequence shown here is derived from an EMBL/GenBank/DDBJ whole genome shotgun (WGS) entry which is preliminary data.</text>
</comment>
<dbReference type="Pfam" id="PF02661">
    <property type="entry name" value="Fic"/>
    <property type="match status" value="1"/>
</dbReference>
<protein>
    <recommendedName>
        <fullName evidence="1">Fido domain-containing protein</fullName>
    </recommendedName>
</protein>
<dbReference type="EMBL" id="JHAC01000013">
    <property type="protein sequence ID" value="EYB68934.1"/>
    <property type="molecule type" value="Genomic_DNA"/>
</dbReference>
<keyword evidence="3" id="KW-1185">Reference proteome</keyword>
<evidence type="ECO:0000313" key="2">
    <source>
        <dbReference type="EMBL" id="EYB68934.1"/>
    </source>
</evidence>
<name>A0A016QT15_9DEIO</name>
<dbReference type="InterPro" id="IPR053737">
    <property type="entry name" value="Type_II_TA_Toxin"/>
</dbReference>
<dbReference type="PATRIC" id="fig|1476583.3.peg.973"/>
<dbReference type="eggNOG" id="COG3654">
    <property type="taxonomic scope" value="Bacteria"/>
</dbReference>
<dbReference type="Gene3D" id="1.20.120.1870">
    <property type="entry name" value="Fic/DOC protein, Fido domain"/>
    <property type="match status" value="1"/>
</dbReference>
<proteinExistence type="predicted"/>
<dbReference type="PROSITE" id="PS51459">
    <property type="entry name" value="FIDO"/>
    <property type="match status" value="1"/>
</dbReference>
<accession>A0A016QT15</accession>
<gene>
    <name evidence="2" type="ORF">DEIPH_ctg013orf0040</name>
</gene>